<protein>
    <submittedName>
        <fullName evidence="2">Leucine rich adaptor protein 1</fullName>
    </submittedName>
</protein>
<dbReference type="InterPro" id="IPR037443">
    <property type="entry name" value="LURAP1"/>
</dbReference>
<dbReference type="Proteomes" id="UP000694392">
    <property type="component" value="Unplaced"/>
</dbReference>
<dbReference type="Pfam" id="PF14854">
    <property type="entry name" value="LURAP"/>
    <property type="match status" value="1"/>
</dbReference>
<keyword evidence="3" id="KW-1185">Reference proteome</keyword>
<accession>A0A8D0L6F1</accession>
<sequence length="293" mass="31850">AEGTLPLPPDLKDLESKVGRKAPEGLLRWLREDPAAHLLRDSPGQGQQPRPGLGDKIKALKLELAYLRAIDVKILQQLLAVNEGIETVRWLLEEKGTLTSRCSSLTSSQYSLVGSQETSRRGSWNSLQDPNEKLDSISIGSYLDTLADEMDEDAQGSASELDWARIDPDRIPLAKAGARAEQEKCRADQDWLANGTRNLGTAEPARAAKPPLGSPQSPLANGFMGRLAPGLECCGEASLTSGAGEDPVKGSPAPKASRNGRADLEKCKLKSKLHLEYDAHWHWVQSQDDVTFL</sequence>
<name>A0A8D0L6F1_SPHPU</name>
<evidence type="ECO:0000256" key="1">
    <source>
        <dbReference type="SAM" id="MobiDB-lite"/>
    </source>
</evidence>
<proteinExistence type="predicted"/>
<dbReference type="GO" id="GO:0005829">
    <property type="term" value="C:cytosol"/>
    <property type="evidence" value="ECO:0007669"/>
    <property type="project" value="Ensembl"/>
</dbReference>
<dbReference type="PANTHER" id="PTHR33767:SF2">
    <property type="entry name" value="LEUCINE RICH ADAPTOR PROTEIN 1"/>
    <property type="match status" value="1"/>
</dbReference>
<organism evidence="2 3">
    <name type="scientific">Sphenodon punctatus</name>
    <name type="common">Tuatara</name>
    <name type="synonym">Hatteria punctata</name>
    <dbReference type="NCBI Taxonomy" id="8508"/>
    <lineage>
        <taxon>Eukaryota</taxon>
        <taxon>Metazoa</taxon>
        <taxon>Chordata</taxon>
        <taxon>Craniata</taxon>
        <taxon>Vertebrata</taxon>
        <taxon>Euteleostomi</taxon>
        <taxon>Lepidosauria</taxon>
        <taxon>Sphenodontia</taxon>
        <taxon>Sphenodontidae</taxon>
        <taxon>Sphenodon</taxon>
    </lineage>
</organism>
<evidence type="ECO:0000313" key="3">
    <source>
        <dbReference type="Proteomes" id="UP000694392"/>
    </source>
</evidence>
<dbReference type="AlphaFoldDB" id="A0A8D0L6F1"/>
<dbReference type="InterPro" id="IPR039499">
    <property type="entry name" value="LURA1/LRA25"/>
</dbReference>
<feature type="region of interest" description="Disordered" evidence="1">
    <location>
        <begin position="238"/>
        <end position="262"/>
    </location>
</feature>
<dbReference type="GeneTree" id="ENSGT00530000063790"/>
<reference evidence="2" key="1">
    <citation type="submission" date="2025-08" db="UniProtKB">
        <authorList>
            <consortium name="Ensembl"/>
        </authorList>
    </citation>
    <scope>IDENTIFICATION</scope>
</reference>
<dbReference type="GO" id="GO:0043123">
    <property type="term" value="P:positive regulation of canonical NF-kappaB signal transduction"/>
    <property type="evidence" value="ECO:0007669"/>
    <property type="project" value="Ensembl"/>
</dbReference>
<gene>
    <name evidence="2" type="primary">LURAP1</name>
</gene>
<dbReference type="PANTHER" id="PTHR33767">
    <property type="entry name" value="LEUCINE RICH ADAPTOR PROTEIN 1-LIKE"/>
    <property type="match status" value="1"/>
</dbReference>
<reference evidence="2" key="2">
    <citation type="submission" date="2025-09" db="UniProtKB">
        <authorList>
            <consortium name="Ensembl"/>
        </authorList>
    </citation>
    <scope>IDENTIFICATION</scope>
</reference>
<evidence type="ECO:0000313" key="2">
    <source>
        <dbReference type="Ensembl" id="ENSSPUP00000011007.1"/>
    </source>
</evidence>
<dbReference type="Ensembl" id="ENSSPUT00000011735.1">
    <property type="protein sequence ID" value="ENSSPUP00000011007.1"/>
    <property type="gene ID" value="ENSSPUG00000008406.1"/>
</dbReference>
<dbReference type="GO" id="GO:0001819">
    <property type="term" value="P:positive regulation of cytokine production"/>
    <property type="evidence" value="ECO:0007669"/>
    <property type="project" value="Ensembl"/>
</dbReference>